<evidence type="ECO:0000256" key="5">
    <source>
        <dbReference type="RuleBase" id="RU000461"/>
    </source>
</evidence>
<comment type="similarity">
    <text evidence="5">Belongs to the cytochrome P450 family.</text>
</comment>
<keyword evidence="6" id="KW-0472">Membrane</keyword>
<comment type="cofactor">
    <cofactor evidence="1">
        <name>heme</name>
        <dbReference type="ChEBI" id="CHEBI:30413"/>
    </cofactor>
</comment>
<reference evidence="7 8" key="1">
    <citation type="journal article" date="2023" name="bioRxiv">
        <title>High-quality genome assemblies of four members of thePodospora anserinaspecies complex.</title>
        <authorList>
            <person name="Ament-Velasquez S.L."/>
            <person name="Vogan A.A."/>
            <person name="Wallerman O."/>
            <person name="Hartmann F."/>
            <person name="Gautier V."/>
            <person name="Silar P."/>
            <person name="Giraud T."/>
            <person name="Johannesson H."/>
        </authorList>
    </citation>
    <scope>NUCLEOTIDE SEQUENCE [LARGE SCALE GENOMIC DNA]</scope>
    <source>
        <strain evidence="7 8">CBS 112042</strain>
    </source>
</reference>
<keyword evidence="2 5" id="KW-0349">Heme</keyword>
<keyword evidence="8" id="KW-1185">Reference proteome</keyword>
<dbReference type="PANTHER" id="PTHR24305:SF147">
    <property type="entry name" value="P450, PUTATIVE (EUROFUNG)-RELATED"/>
    <property type="match status" value="1"/>
</dbReference>
<dbReference type="PRINTS" id="PR00385">
    <property type="entry name" value="P450"/>
</dbReference>
<sequence>MDDGIPTTSTMESKHMSGILSADSLKSAITLTSVLSVVGVWLGYRILVCLYNISPFHPLSRFPGPKIAAASYAYEAYHDWIRGGRYGPKIQEMHKRYGPIVRINPDELHCSDPYFTDEIYAGPGRIRDKWQHQLNTGGAGPVSVTGFSTVPHELHRSRKGALSKFFSRQQMFKLEGEVLDFCHLTIDKMLRWSGKEAFDIKEAFNCFTADVISQYAFGESMGFIAQEEWEPNLATWTGSFMKSAYLMRHNALVRKMTNVMPLVADYLGEDIKNVMHQMGTVIPGYIKASLDDPNGGRVFAELVKSKALPAEEMTMYRLSGEGFNFLLAGTETTAATLSVITFWLLQQPETYRKLMHDLQGLTPTNIKWAELEQRPYLWAIVHESLRMMPGVSHRSARIARTEDLVYRTRDGKTEWVIPRGTPIGMTSMINHFNEELFPNPHSFSPERWLIDGKPNYKLQKFLIAFGKGSRSCIGESLAYCEVYLMTALIAMRIIPRAKLVNTTYEDNLKYDHDCIVPHSRNGPVTVHVRIQ</sequence>
<feature type="transmembrane region" description="Helical" evidence="6">
    <location>
        <begin position="323"/>
        <end position="345"/>
    </location>
</feature>
<dbReference type="PROSITE" id="PS00086">
    <property type="entry name" value="CYTOCHROME_P450"/>
    <property type="match status" value="1"/>
</dbReference>
<name>A0ABR0FDK9_9PEZI</name>
<proteinExistence type="inferred from homology"/>
<dbReference type="PRINTS" id="PR00463">
    <property type="entry name" value="EP450I"/>
</dbReference>
<accession>A0ABR0FDK9</accession>
<evidence type="ECO:0000256" key="6">
    <source>
        <dbReference type="SAM" id="Phobius"/>
    </source>
</evidence>
<organism evidence="7 8">
    <name type="scientific">Podospora bellae-mahoneyi</name>
    <dbReference type="NCBI Taxonomy" id="2093777"/>
    <lineage>
        <taxon>Eukaryota</taxon>
        <taxon>Fungi</taxon>
        <taxon>Dikarya</taxon>
        <taxon>Ascomycota</taxon>
        <taxon>Pezizomycotina</taxon>
        <taxon>Sordariomycetes</taxon>
        <taxon>Sordariomycetidae</taxon>
        <taxon>Sordariales</taxon>
        <taxon>Podosporaceae</taxon>
        <taxon>Podospora</taxon>
    </lineage>
</organism>
<dbReference type="InterPro" id="IPR036396">
    <property type="entry name" value="Cyt_P450_sf"/>
</dbReference>
<comment type="caution">
    <text evidence="7">The sequence shown here is derived from an EMBL/GenBank/DDBJ whole genome shotgun (WGS) entry which is preliminary data.</text>
</comment>
<protein>
    <recommendedName>
        <fullName evidence="9">Cytochrome P450 E-class, group I</fullName>
    </recommendedName>
</protein>
<dbReference type="Pfam" id="PF00067">
    <property type="entry name" value="p450"/>
    <property type="match status" value="1"/>
</dbReference>
<gene>
    <name evidence="7" type="ORF">QC761_606940</name>
</gene>
<dbReference type="Proteomes" id="UP001322138">
    <property type="component" value="Unassembled WGS sequence"/>
</dbReference>
<dbReference type="EMBL" id="JAFFGZ010000008">
    <property type="protein sequence ID" value="KAK4640822.1"/>
    <property type="molecule type" value="Genomic_DNA"/>
</dbReference>
<dbReference type="RefSeq" id="XP_062729798.1">
    <property type="nucleotide sequence ID" value="XM_062881136.1"/>
</dbReference>
<evidence type="ECO:0008006" key="9">
    <source>
        <dbReference type="Google" id="ProtNLM"/>
    </source>
</evidence>
<feature type="transmembrane region" description="Helical" evidence="6">
    <location>
        <begin position="28"/>
        <end position="53"/>
    </location>
</feature>
<keyword evidence="6" id="KW-1133">Transmembrane helix</keyword>
<evidence type="ECO:0000256" key="3">
    <source>
        <dbReference type="ARBA" id="ARBA00022723"/>
    </source>
</evidence>
<keyword evidence="5" id="KW-0560">Oxidoreductase</keyword>
<keyword evidence="4 5" id="KW-0408">Iron</keyword>
<dbReference type="InterPro" id="IPR001128">
    <property type="entry name" value="Cyt_P450"/>
</dbReference>
<dbReference type="PANTHER" id="PTHR24305">
    <property type="entry name" value="CYTOCHROME P450"/>
    <property type="match status" value="1"/>
</dbReference>
<dbReference type="CDD" id="cd11062">
    <property type="entry name" value="CYP58-like"/>
    <property type="match status" value="1"/>
</dbReference>
<evidence type="ECO:0000256" key="2">
    <source>
        <dbReference type="ARBA" id="ARBA00022617"/>
    </source>
</evidence>
<evidence type="ECO:0000313" key="7">
    <source>
        <dbReference type="EMBL" id="KAK4640822.1"/>
    </source>
</evidence>
<keyword evidence="6" id="KW-0812">Transmembrane</keyword>
<dbReference type="SUPFAM" id="SSF48264">
    <property type="entry name" value="Cytochrome P450"/>
    <property type="match status" value="1"/>
</dbReference>
<dbReference type="InterPro" id="IPR050121">
    <property type="entry name" value="Cytochrome_P450_monoxygenase"/>
</dbReference>
<dbReference type="GeneID" id="87900618"/>
<keyword evidence="3 5" id="KW-0479">Metal-binding</keyword>
<dbReference type="InterPro" id="IPR002401">
    <property type="entry name" value="Cyt_P450_E_grp-I"/>
</dbReference>
<keyword evidence="5" id="KW-0503">Monooxygenase</keyword>
<evidence type="ECO:0000313" key="8">
    <source>
        <dbReference type="Proteomes" id="UP001322138"/>
    </source>
</evidence>
<dbReference type="Gene3D" id="1.10.630.10">
    <property type="entry name" value="Cytochrome P450"/>
    <property type="match status" value="1"/>
</dbReference>
<evidence type="ECO:0000256" key="1">
    <source>
        <dbReference type="ARBA" id="ARBA00001971"/>
    </source>
</evidence>
<dbReference type="InterPro" id="IPR017972">
    <property type="entry name" value="Cyt_P450_CS"/>
</dbReference>
<evidence type="ECO:0000256" key="4">
    <source>
        <dbReference type="ARBA" id="ARBA00023004"/>
    </source>
</evidence>